<dbReference type="GO" id="GO:1902936">
    <property type="term" value="F:phosphatidylinositol bisphosphate binding"/>
    <property type="evidence" value="ECO:0007669"/>
    <property type="project" value="TreeGrafter"/>
</dbReference>
<dbReference type="CDD" id="cd00170">
    <property type="entry name" value="SEC14"/>
    <property type="match status" value="1"/>
</dbReference>
<dbReference type="SUPFAM" id="SSF52087">
    <property type="entry name" value="CRAL/TRIO domain"/>
    <property type="match status" value="1"/>
</dbReference>
<dbReference type="InterPro" id="IPR036865">
    <property type="entry name" value="CRAL-TRIO_dom_sf"/>
</dbReference>
<dbReference type="PROSITE" id="PS50191">
    <property type="entry name" value="CRAL_TRIO"/>
    <property type="match status" value="1"/>
</dbReference>
<dbReference type="AlphaFoldDB" id="A0A5E4NIL4"/>
<proteinExistence type="predicted"/>
<feature type="domain" description="CRAL-TRIO" evidence="1">
    <location>
        <begin position="101"/>
        <end position="265"/>
    </location>
</feature>
<dbReference type="PANTHER" id="PTHR10174:SF166">
    <property type="entry name" value="LD40136P"/>
    <property type="match status" value="1"/>
</dbReference>
<dbReference type="Proteomes" id="UP000325440">
    <property type="component" value="Unassembled WGS sequence"/>
</dbReference>
<dbReference type="InterPro" id="IPR001251">
    <property type="entry name" value="CRAL-TRIO_dom"/>
</dbReference>
<dbReference type="OrthoDB" id="1434354at2759"/>
<gene>
    <name evidence="2" type="ORF">CINCED_3A022617</name>
</gene>
<dbReference type="Gene3D" id="1.10.8.20">
    <property type="entry name" value="N-terminal domain of phosphatidylinositol transfer protein sec14p"/>
    <property type="match status" value="1"/>
</dbReference>
<reference evidence="2 3" key="1">
    <citation type="submission" date="2019-08" db="EMBL/GenBank/DDBJ databases">
        <authorList>
            <person name="Alioto T."/>
            <person name="Alioto T."/>
            <person name="Gomez Garrido J."/>
        </authorList>
    </citation>
    <scope>NUCLEOTIDE SEQUENCE [LARGE SCALE GENOMIC DNA]</scope>
</reference>
<sequence length="319" mass="36914">MGVGYDSDEETVDECPLPDDLRLVAKQELREDDVIRAHSLRAMRNWIRKHPDIVNCRTDAPFLLRFLRTKKYSVPMAQDMLERYLVIRQLYPQWFSKLDVDDPVISEILDSGYLVPLPGRDEFGRCVMFSCAGRFDPYKYTSADMARVHALIGESLMDDPENQVKGYSYVNDESGLLMGHMTLWSFSDIRRIIRCLQSSTPMRHKSTYFINVPNFADKFFTATVSFLNAKLKSRVKFFSGQKDIQKFIDPKYLPKEYGGEIPLATMIAELKKKLRAKREMLLALDDMKINVNGKGKIISEFDDNMQKELTGSFRKLEVD</sequence>
<name>A0A5E4NIL4_9HEMI</name>
<evidence type="ECO:0000313" key="2">
    <source>
        <dbReference type="EMBL" id="VVC41395.1"/>
    </source>
</evidence>
<protein>
    <submittedName>
        <fullName evidence="2">Cellular retinaldehyde binding/alpha-tocopherol transport,CRAL/TRIO, N-terminal domain,CRAL-TRIO lipid</fullName>
    </submittedName>
</protein>
<dbReference type="EMBL" id="CABPRJ010001918">
    <property type="protein sequence ID" value="VVC41395.1"/>
    <property type="molecule type" value="Genomic_DNA"/>
</dbReference>
<evidence type="ECO:0000313" key="3">
    <source>
        <dbReference type="Proteomes" id="UP000325440"/>
    </source>
</evidence>
<accession>A0A5E4NIL4</accession>
<dbReference type="GO" id="GO:0016020">
    <property type="term" value="C:membrane"/>
    <property type="evidence" value="ECO:0007669"/>
    <property type="project" value="TreeGrafter"/>
</dbReference>
<organism evidence="2 3">
    <name type="scientific">Cinara cedri</name>
    <dbReference type="NCBI Taxonomy" id="506608"/>
    <lineage>
        <taxon>Eukaryota</taxon>
        <taxon>Metazoa</taxon>
        <taxon>Ecdysozoa</taxon>
        <taxon>Arthropoda</taxon>
        <taxon>Hexapoda</taxon>
        <taxon>Insecta</taxon>
        <taxon>Pterygota</taxon>
        <taxon>Neoptera</taxon>
        <taxon>Paraneoptera</taxon>
        <taxon>Hemiptera</taxon>
        <taxon>Sternorrhyncha</taxon>
        <taxon>Aphidomorpha</taxon>
        <taxon>Aphidoidea</taxon>
        <taxon>Aphididae</taxon>
        <taxon>Lachninae</taxon>
        <taxon>Cinara</taxon>
    </lineage>
</organism>
<dbReference type="InterPro" id="IPR011074">
    <property type="entry name" value="CRAL/TRIO_N_dom"/>
</dbReference>
<dbReference type="Pfam" id="PF00650">
    <property type="entry name" value="CRAL_TRIO"/>
    <property type="match status" value="1"/>
</dbReference>
<dbReference type="PRINTS" id="PR00180">
    <property type="entry name" value="CRETINALDHBP"/>
</dbReference>
<evidence type="ECO:0000259" key="1">
    <source>
        <dbReference type="PROSITE" id="PS50191"/>
    </source>
</evidence>
<dbReference type="PANTHER" id="PTHR10174">
    <property type="entry name" value="ALPHA-TOCOPHEROL TRANSFER PROTEIN-RELATED"/>
    <property type="match status" value="1"/>
</dbReference>
<dbReference type="SMART" id="SM01100">
    <property type="entry name" value="CRAL_TRIO_N"/>
    <property type="match status" value="1"/>
</dbReference>
<dbReference type="SUPFAM" id="SSF46938">
    <property type="entry name" value="CRAL/TRIO N-terminal domain"/>
    <property type="match status" value="1"/>
</dbReference>
<dbReference type="Gene3D" id="3.40.525.10">
    <property type="entry name" value="CRAL-TRIO lipid binding domain"/>
    <property type="match status" value="1"/>
</dbReference>
<dbReference type="InterPro" id="IPR036273">
    <property type="entry name" value="CRAL/TRIO_N_dom_sf"/>
</dbReference>
<keyword evidence="3" id="KW-1185">Reference proteome</keyword>
<dbReference type="SMART" id="SM00516">
    <property type="entry name" value="SEC14"/>
    <property type="match status" value="1"/>
</dbReference>